<name>G0HEP6_CORVD</name>
<feature type="domain" description="Transposase IS204/IS1001/IS1096/IS1165 DDE" evidence="1">
    <location>
        <begin position="185"/>
        <end position="441"/>
    </location>
</feature>
<dbReference type="STRING" id="858619.CVAR_1680"/>
<dbReference type="NCBIfam" id="NF033550">
    <property type="entry name" value="transpos_ISL3"/>
    <property type="match status" value="1"/>
</dbReference>
<dbReference type="Pfam" id="PF14690">
    <property type="entry name" value="Zn_ribbon_ISL3"/>
    <property type="match status" value="1"/>
</dbReference>
<accession>G0HEP6</accession>
<proteinExistence type="predicted"/>
<dbReference type="Pfam" id="PF01610">
    <property type="entry name" value="DDE_Tnp_ISL3"/>
    <property type="match status" value="1"/>
</dbReference>
<dbReference type="AlphaFoldDB" id="G0HEP6"/>
<organism evidence="3 4">
    <name type="scientific">Corynebacterium variabile (strain DSM 44702 / CIP 107183 / JCM 12073 / NCIMB 30131)</name>
    <name type="common">Corynebacterium mooreparkense</name>
    <dbReference type="NCBI Taxonomy" id="858619"/>
    <lineage>
        <taxon>Bacteria</taxon>
        <taxon>Bacillati</taxon>
        <taxon>Actinomycetota</taxon>
        <taxon>Actinomycetes</taxon>
        <taxon>Mycobacteriales</taxon>
        <taxon>Corynebacteriaceae</taxon>
        <taxon>Corynebacterium</taxon>
    </lineage>
</organism>
<protein>
    <submittedName>
        <fullName evidence="3">Transposase for insertion sequence element</fullName>
    </submittedName>
</protein>
<dbReference type="KEGG" id="cva:CVAR_1680"/>
<evidence type="ECO:0000313" key="4">
    <source>
        <dbReference type="Proteomes" id="UP000006659"/>
    </source>
</evidence>
<dbReference type="HOGENOM" id="CLU_041900_3_3_11"/>
<dbReference type="PANTHER" id="PTHR33498:SF1">
    <property type="entry name" value="TRANSPOSASE FOR INSERTION SEQUENCE ELEMENT IS1557"/>
    <property type="match status" value="1"/>
</dbReference>
<evidence type="ECO:0000259" key="2">
    <source>
        <dbReference type="Pfam" id="PF14690"/>
    </source>
</evidence>
<dbReference type="eggNOG" id="COG3464">
    <property type="taxonomic scope" value="Bacteria"/>
</dbReference>
<evidence type="ECO:0000259" key="1">
    <source>
        <dbReference type="Pfam" id="PF01610"/>
    </source>
</evidence>
<reference evidence="3 4" key="1">
    <citation type="journal article" date="2011" name="BMC Genomics">
        <title>Complete genome sequence of Corynebacterium variabile DSM 44702 isolated from the surface of smear-ripened cheeses and insights into cheese ripening and flavor generation.</title>
        <authorList>
            <person name="Schroeder J."/>
            <person name="Maus I."/>
            <person name="Trost E."/>
            <person name="Tauch A."/>
        </authorList>
    </citation>
    <scope>NUCLEOTIDE SEQUENCE [LARGE SCALE GENOMIC DNA]</scope>
    <source>
        <strain evidence="4">DSM 44702 / JCM 12073 / NCIMB 30131</strain>
    </source>
</reference>
<sequence>MKVSNLYLPTTGSMSHPTVTPAPVPNLVADTICRTVELGLSIDNAADAGDVTHLYCHPVSFDLNCPGCGHDCQVRDHVERRLTDLPIVGHPSVLHVRVPRLACGNDDCEVTIFRASIPQAADDRQSVTCRVTRWILQRMATDGMSVTACARALGIGWDKVNQLALSACRQLSYQDPSRLDRVRVLGVDEHKWKHVRGDGSPGFVTVIVDLTPLVDGVGSARLLDMVPGRSADAFGDWLDARGSTFRHRIRVVTMDGFTGYAKAATQHLSQARQVMDPFHVVHLAIDKLTACRQRVQNETTGHRGRSGDPLYGIRRILLTRKSLVTPANAVKLDDVLTAEAHLPVQVTWYFYQEILAAYQADRPRDGKLRMFKVIKALHVKIPNDLRELRVLGQTLWRRQADILAYFDTGASNGPVENINGKLEHLRGIALGFRNKANYILRSLIHSGGLRGAINAL</sequence>
<gene>
    <name evidence="3" type="ordered locus">CVAR_1680</name>
</gene>
<dbReference type="InterPro" id="IPR002560">
    <property type="entry name" value="Transposase_DDE"/>
</dbReference>
<evidence type="ECO:0000313" key="3">
    <source>
        <dbReference type="EMBL" id="AEK37032.1"/>
    </source>
</evidence>
<feature type="domain" description="Transposase IS204/IS1001/IS1096/IS1165 zinc-finger" evidence="2">
    <location>
        <begin position="65"/>
        <end position="104"/>
    </location>
</feature>
<dbReference type="EMBL" id="CP002917">
    <property type="protein sequence ID" value="AEK37032.1"/>
    <property type="molecule type" value="Genomic_DNA"/>
</dbReference>
<dbReference type="InterPro" id="IPR029261">
    <property type="entry name" value="Transposase_Znf"/>
</dbReference>
<dbReference type="InterPro" id="IPR047951">
    <property type="entry name" value="Transpos_ISL3"/>
</dbReference>
<dbReference type="PANTHER" id="PTHR33498">
    <property type="entry name" value="TRANSPOSASE FOR INSERTION SEQUENCE ELEMENT IS1557"/>
    <property type="match status" value="1"/>
</dbReference>
<dbReference type="Proteomes" id="UP000006659">
    <property type="component" value="Chromosome"/>
</dbReference>